<reference evidence="4 5" key="2">
    <citation type="journal article" date="2011" name="J. Bacteriol.">
        <title>Genomes of three methylotrophs from a single niche uncover genetic and metabolic divergence of Methylophilaceae.</title>
        <authorList>
            <person name="Lapidus A."/>
            <person name="Clum A."/>
            <person name="Labutti K."/>
            <person name="Kaluzhnaya M.G."/>
            <person name="Lim S."/>
            <person name="Beck D.A."/>
            <person name="Glavina Del Rio T."/>
            <person name="Nolan M."/>
            <person name="Mavromatis K."/>
            <person name="Huntemann M."/>
            <person name="Lucas S."/>
            <person name="Lidstrom M.E."/>
            <person name="Ivanova N."/>
            <person name="Chistoserdova L."/>
        </authorList>
    </citation>
    <scope>NUCLEOTIDE SEQUENCE [LARGE SCALE GENOMIC DNA]</scope>
    <source>
        <strain evidence="4 5">SIP3-4</strain>
    </source>
</reference>
<dbReference type="eggNOG" id="COG5126">
    <property type="taxonomic scope" value="Bacteria"/>
</dbReference>
<dbReference type="InterPro" id="IPR011992">
    <property type="entry name" value="EF-hand-dom_pair"/>
</dbReference>
<name>C6X826_METGS</name>
<dbReference type="CDD" id="cd00051">
    <property type="entry name" value="EFh"/>
    <property type="match status" value="1"/>
</dbReference>
<dbReference type="EMBL" id="CP001674">
    <property type="protein sequence ID" value="ACT51353.1"/>
    <property type="molecule type" value="Genomic_DNA"/>
</dbReference>
<dbReference type="Pfam" id="PF13202">
    <property type="entry name" value="EF-hand_5"/>
    <property type="match status" value="2"/>
</dbReference>
<dbReference type="SUPFAM" id="SSF47473">
    <property type="entry name" value="EF-hand"/>
    <property type="match status" value="1"/>
</dbReference>
<evidence type="ECO:0000313" key="5">
    <source>
        <dbReference type="Proteomes" id="UP000002743"/>
    </source>
</evidence>
<feature type="region of interest" description="Disordered" evidence="1">
    <location>
        <begin position="26"/>
        <end position="52"/>
    </location>
</feature>
<dbReference type="KEGG" id="mei:Msip34_2111"/>
<dbReference type="InterPro" id="IPR002048">
    <property type="entry name" value="EF_hand_dom"/>
</dbReference>
<evidence type="ECO:0000256" key="2">
    <source>
        <dbReference type="SAM" id="SignalP"/>
    </source>
</evidence>
<dbReference type="Gene3D" id="1.10.238.10">
    <property type="entry name" value="EF-hand"/>
    <property type="match status" value="1"/>
</dbReference>
<reference evidence="5" key="1">
    <citation type="submission" date="2009-07" db="EMBL/GenBank/DDBJ databases">
        <title>Complete sequence of chromosome of Methylovorus sp. SIP3-4.</title>
        <authorList>
            <person name="Lucas S."/>
            <person name="Copeland A."/>
            <person name="Lapidus A."/>
            <person name="Glavina del Rio T."/>
            <person name="Tice H."/>
            <person name="Bruce D."/>
            <person name="Goodwin L."/>
            <person name="Pitluck S."/>
            <person name="Clum A."/>
            <person name="Larimer F."/>
            <person name="Land M."/>
            <person name="Hauser L."/>
            <person name="Kyrpides N."/>
            <person name="Mikhailova N."/>
            <person name="Kayluzhnaya M."/>
            <person name="Chistoserdova L."/>
        </authorList>
    </citation>
    <scope>NUCLEOTIDE SEQUENCE [LARGE SCALE GENOMIC DNA]</scope>
    <source>
        <strain evidence="5">SIP3-4</strain>
    </source>
</reference>
<evidence type="ECO:0000259" key="3">
    <source>
        <dbReference type="PROSITE" id="PS50222"/>
    </source>
</evidence>
<gene>
    <name evidence="4" type="ordered locus">Msip34_2111</name>
</gene>
<dbReference type="AlphaFoldDB" id="C6X826"/>
<dbReference type="PROSITE" id="PS00018">
    <property type="entry name" value="EF_HAND_1"/>
    <property type="match status" value="1"/>
</dbReference>
<proteinExistence type="predicted"/>
<dbReference type="HOGENOM" id="CLU_111541_0_0_4"/>
<dbReference type="Proteomes" id="UP000002743">
    <property type="component" value="Chromosome"/>
</dbReference>
<keyword evidence="5" id="KW-1185">Reference proteome</keyword>
<accession>C6X826</accession>
<evidence type="ECO:0000313" key="4">
    <source>
        <dbReference type="EMBL" id="ACT51353.1"/>
    </source>
</evidence>
<dbReference type="GO" id="GO:0005509">
    <property type="term" value="F:calcium ion binding"/>
    <property type="evidence" value="ECO:0007669"/>
    <property type="project" value="InterPro"/>
</dbReference>
<evidence type="ECO:0000256" key="1">
    <source>
        <dbReference type="SAM" id="MobiDB-lite"/>
    </source>
</evidence>
<feature type="signal peptide" evidence="2">
    <location>
        <begin position="1"/>
        <end position="19"/>
    </location>
</feature>
<sequence length="182" mass="20233">MHVAIAACLVIGAMDVLYAAPKDANDNADDDGPKPSLVVAPDSSAPAKSLNGNISIEENMRLRRDLYEYSRAVDPAHIQIEERRRVMHQRLQARFDQADKDNDGAISRIEAFELLPQIARHFSQVDANNDGVITMEELESAQAKAIERQQRPIPVVREEAQVLPSPKVKEKGAMVNSRKRAL</sequence>
<dbReference type="InterPro" id="IPR018247">
    <property type="entry name" value="EF_Hand_1_Ca_BS"/>
</dbReference>
<keyword evidence="2" id="KW-0732">Signal</keyword>
<protein>
    <submittedName>
        <fullName evidence="4">Putative signal transduction protein with EFhand domain</fullName>
    </submittedName>
</protein>
<dbReference type="OrthoDB" id="8538596at2"/>
<dbReference type="STRING" id="582744.Msip34_2111"/>
<feature type="domain" description="EF-hand" evidence="3">
    <location>
        <begin position="86"/>
        <end position="121"/>
    </location>
</feature>
<feature type="chain" id="PRO_5002970827" evidence="2">
    <location>
        <begin position="20"/>
        <end position="182"/>
    </location>
</feature>
<dbReference type="PROSITE" id="PS50222">
    <property type="entry name" value="EF_HAND_2"/>
    <property type="match status" value="1"/>
</dbReference>
<organism evidence="4 5">
    <name type="scientific">Methylovorus glucosotrophus (strain SIP3-4)</name>
    <dbReference type="NCBI Taxonomy" id="582744"/>
    <lineage>
        <taxon>Bacteria</taxon>
        <taxon>Pseudomonadati</taxon>
        <taxon>Pseudomonadota</taxon>
        <taxon>Betaproteobacteria</taxon>
        <taxon>Nitrosomonadales</taxon>
        <taxon>Methylophilaceae</taxon>
        <taxon>Methylovorus</taxon>
    </lineage>
</organism>
<dbReference type="RefSeq" id="WP_015830698.1">
    <property type="nucleotide sequence ID" value="NC_012969.1"/>
</dbReference>